<proteinExistence type="predicted"/>
<dbReference type="AlphaFoldDB" id="A0A545TCT3"/>
<keyword evidence="2" id="KW-1185">Reference proteome</keyword>
<comment type="caution">
    <text evidence="1">The sequence shown here is derived from an EMBL/GenBank/DDBJ whole genome shotgun (WGS) entry which is preliminary data.</text>
</comment>
<dbReference type="Proteomes" id="UP000317839">
    <property type="component" value="Unassembled WGS sequence"/>
</dbReference>
<evidence type="ECO:0000313" key="2">
    <source>
        <dbReference type="Proteomes" id="UP000317839"/>
    </source>
</evidence>
<accession>A0A545TCT3</accession>
<dbReference type="EMBL" id="VIKR01000002">
    <property type="protein sequence ID" value="TQV75028.1"/>
    <property type="molecule type" value="Genomic_DNA"/>
</dbReference>
<organism evidence="1 2">
    <name type="scientific">Aliikangiella marina</name>
    <dbReference type="NCBI Taxonomy" id="1712262"/>
    <lineage>
        <taxon>Bacteria</taxon>
        <taxon>Pseudomonadati</taxon>
        <taxon>Pseudomonadota</taxon>
        <taxon>Gammaproteobacteria</taxon>
        <taxon>Oceanospirillales</taxon>
        <taxon>Pleioneaceae</taxon>
        <taxon>Aliikangiella</taxon>
    </lineage>
</organism>
<reference evidence="1 2" key="1">
    <citation type="submission" date="2019-06" db="EMBL/GenBank/DDBJ databases">
        <title>Draft genome of Aliikangiella marina GYP-15.</title>
        <authorList>
            <person name="Wang G."/>
        </authorList>
    </citation>
    <scope>NUCLEOTIDE SEQUENCE [LARGE SCALE GENOMIC DNA]</scope>
    <source>
        <strain evidence="1 2">GYP-15</strain>
    </source>
</reference>
<dbReference type="OrthoDB" id="7873262at2"/>
<name>A0A545TCT3_9GAMM</name>
<gene>
    <name evidence="1" type="ORF">FLL45_08790</name>
</gene>
<protein>
    <submittedName>
        <fullName evidence="1">Uncharacterized protein</fullName>
    </submittedName>
</protein>
<sequence length="112" mass="12865">MIYAANFERLAIRILCSSYVSDDILSQLLDSEASFFEYSGSGYFLYFKHEKLPKSRIICDLPKLKGEWEGVEAGFLVFLGDNELVLECHSWGEVGIPENYRDKPVSIYQIKI</sequence>
<dbReference type="RefSeq" id="WP_142941646.1">
    <property type="nucleotide sequence ID" value="NZ_VIKR01000002.1"/>
</dbReference>
<evidence type="ECO:0000313" key="1">
    <source>
        <dbReference type="EMBL" id="TQV75028.1"/>
    </source>
</evidence>